<dbReference type="SUPFAM" id="SSF141523">
    <property type="entry name" value="L,D-transpeptidase catalytic domain-like"/>
    <property type="match status" value="1"/>
</dbReference>
<accession>A0AAT9FRU5</accession>
<gene>
    <name evidence="11" type="ORF">NT6N_37850</name>
</gene>
<keyword evidence="6 7" id="KW-0961">Cell wall biogenesis/degradation</keyword>
<evidence type="ECO:0000256" key="2">
    <source>
        <dbReference type="ARBA" id="ARBA00005992"/>
    </source>
</evidence>
<dbReference type="PANTHER" id="PTHR30582:SF2">
    <property type="entry name" value="L,D-TRANSPEPTIDASE YCIB-RELATED"/>
    <property type="match status" value="1"/>
</dbReference>
<feature type="region of interest" description="Disordered" evidence="8">
    <location>
        <begin position="320"/>
        <end position="339"/>
    </location>
</feature>
<reference evidence="11" key="1">
    <citation type="submission" date="2024-07" db="EMBL/GenBank/DDBJ databases">
        <title>Complete genome sequence of Verrucomicrobiaceae bacterium NT6N.</title>
        <authorList>
            <person name="Huang C."/>
            <person name="Takami H."/>
            <person name="Hamasaki K."/>
        </authorList>
    </citation>
    <scope>NUCLEOTIDE SEQUENCE</scope>
    <source>
        <strain evidence="11">NT6N</strain>
    </source>
</reference>
<feature type="active site" description="Proton donor/acceptor" evidence="7">
    <location>
        <position position="124"/>
    </location>
</feature>
<dbReference type="AlphaFoldDB" id="A0AAT9FRU5"/>
<dbReference type="Gene3D" id="2.40.440.10">
    <property type="entry name" value="L,D-transpeptidase catalytic domain-like"/>
    <property type="match status" value="1"/>
</dbReference>
<evidence type="ECO:0000259" key="10">
    <source>
        <dbReference type="PROSITE" id="PS52029"/>
    </source>
</evidence>
<dbReference type="InterPro" id="IPR050979">
    <property type="entry name" value="LD-transpeptidase"/>
</dbReference>
<dbReference type="GO" id="GO:0018104">
    <property type="term" value="P:peptidoglycan-protein cross-linking"/>
    <property type="evidence" value="ECO:0007669"/>
    <property type="project" value="TreeGrafter"/>
</dbReference>
<proteinExistence type="inferred from homology"/>
<dbReference type="GO" id="GO:0008360">
    <property type="term" value="P:regulation of cell shape"/>
    <property type="evidence" value="ECO:0007669"/>
    <property type="project" value="UniProtKB-UniRule"/>
</dbReference>
<evidence type="ECO:0000256" key="5">
    <source>
        <dbReference type="ARBA" id="ARBA00022984"/>
    </source>
</evidence>
<dbReference type="Pfam" id="PF03734">
    <property type="entry name" value="YkuD"/>
    <property type="match status" value="1"/>
</dbReference>
<dbReference type="EMBL" id="AP026866">
    <property type="protein sequence ID" value="BDS08745.1"/>
    <property type="molecule type" value="Genomic_DNA"/>
</dbReference>
<evidence type="ECO:0000256" key="7">
    <source>
        <dbReference type="PROSITE-ProRule" id="PRU01373"/>
    </source>
</evidence>
<evidence type="ECO:0000313" key="11">
    <source>
        <dbReference type="EMBL" id="BDS08745.1"/>
    </source>
</evidence>
<evidence type="ECO:0000256" key="3">
    <source>
        <dbReference type="ARBA" id="ARBA00022679"/>
    </source>
</evidence>
<dbReference type="KEGG" id="osu:NT6N_37850"/>
<protein>
    <recommendedName>
        <fullName evidence="10">L,D-TPase catalytic domain-containing protein</fullName>
    </recommendedName>
</protein>
<dbReference type="InterPro" id="IPR038063">
    <property type="entry name" value="Transpep_catalytic_dom"/>
</dbReference>
<dbReference type="PANTHER" id="PTHR30582">
    <property type="entry name" value="L,D-TRANSPEPTIDASE"/>
    <property type="match status" value="1"/>
</dbReference>
<feature type="compositionally biased region" description="Basic and acidic residues" evidence="8">
    <location>
        <begin position="320"/>
        <end position="331"/>
    </location>
</feature>
<feature type="chain" id="PRO_5043534988" description="L,D-TPase catalytic domain-containing protein" evidence="9">
    <location>
        <begin position="31"/>
        <end position="339"/>
    </location>
</feature>
<evidence type="ECO:0000256" key="9">
    <source>
        <dbReference type="SAM" id="SignalP"/>
    </source>
</evidence>
<dbReference type="GO" id="GO:0016740">
    <property type="term" value="F:transferase activity"/>
    <property type="evidence" value="ECO:0007669"/>
    <property type="project" value="UniProtKB-KW"/>
</dbReference>
<comment type="similarity">
    <text evidence="2">Belongs to the YkuD family.</text>
</comment>
<sequence>MTQLKLSVLNKYSLLLLAVLPATLAPKADAEEREHNPASYTWEPQLSQKGPVVVTVSLKTQTAAVYRNGIKIGSCEVSSGRKGHTTPSGVFHILNKDADHRSKTYNNAPMPYSERLTWDGVALHAGSLPGHPSSHGCIHLPYDFSKKLFGVTQKGTTVVVTKEQPDVHVSDSHSLGFKGGESSDFIWKPQASPDGPVSLLFSRADGKIYVLRNGVVIGECVVKTSLFSKRVDGTAAFVFSGWIVDANKQSARSSWIQISDSKEHHTDTLDEWFSLDPRFQHLLQAVIIPGTNLVVTNEAVTSVSRSSRGFNLLQGLKEEKAETADRAAEKSKKVKSPKK</sequence>
<comment type="pathway">
    <text evidence="1 7">Cell wall biogenesis; peptidoglycan biosynthesis.</text>
</comment>
<dbReference type="PROSITE" id="PS52029">
    <property type="entry name" value="LD_TPASE"/>
    <property type="match status" value="1"/>
</dbReference>
<keyword evidence="5 7" id="KW-0573">Peptidoglycan synthesis</keyword>
<dbReference type="GO" id="GO:0005576">
    <property type="term" value="C:extracellular region"/>
    <property type="evidence" value="ECO:0007669"/>
    <property type="project" value="TreeGrafter"/>
</dbReference>
<organism evidence="11">
    <name type="scientific">Oceaniferula spumae</name>
    <dbReference type="NCBI Taxonomy" id="2979115"/>
    <lineage>
        <taxon>Bacteria</taxon>
        <taxon>Pseudomonadati</taxon>
        <taxon>Verrucomicrobiota</taxon>
        <taxon>Verrucomicrobiia</taxon>
        <taxon>Verrucomicrobiales</taxon>
        <taxon>Verrucomicrobiaceae</taxon>
        <taxon>Oceaniferula</taxon>
    </lineage>
</organism>
<evidence type="ECO:0000256" key="1">
    <source>
        <dbReference type="ARBA" id="ARBA00004752"/>
    </source>
</evidence>
<evidence type="ECO:0000256" key="8">
    <source>
        <dbReference type="SAM" id="MobiDB-lite"/>
    </source>
</evidence>
<name>A0AAT9FRU5_9BACT</name>
<dbReference type="GO" id="GO:0071555">
    <property type="term" value="P:cell wall organization"/>
    <property type="evidence" value="ECO:0007669"/>
    <property type="project" value="UniProtKB-UniRule"/>
</dbReference>
<feature type="signal peptide" evidence="9">
    <location>
        <begin position="1"/>
        <end position="30"/>
    </location>
</feature>
<dbReference type="GO" id="GO:0071972">
    <property type="term" value="F:peptidoglycan L,D-transpeptidase activity"/>
    <property type="evidence" value="ECO:0007669"/>
    <property type="project" value="TreeGrafter"/>
</dbReference>
<dbReference type="InterPro" id="IPR005490">
    <property type="entry name" value="LD_TPept_cat_dom"/>
</dbReference>
<dbReference type="NCBIfam" id="NF004785">
    <property type="entry name" value="PRK06132.1-2"/>
    <property type="match status" value="1"/>
</dbReference>
<feature type="domain" description="L,D-TPase catalytic" evidence="10">
    <location>
        <begin position="52"/>
        <end position="161"/>
    </location>
</feature>
<evidence type="ECO:0000256" key="6">
    <source>
        <dbReference type="ARBA" id="ARBA00023316"/>
    </source>
</evidence>
<dbReference type="CDD" id="cd16913">
    <property type="entry name" value="YkuD_like"/>
    <property type="match status" value="1"/>
</dbReference>
<keyword evidence="9" id="KW-0732">Signal</keyword>
<feature type="active site" description="Nucleophile" evidence="7">
    <location>
        <position position="137"/>
    </location>
</feature>
<keyword evidence="3" id="KW-0808">Transferase</keyword>
<keyword evidence="4 7" id="KW-0133">Cell shape</keyword>
<evidence type="ECO:0000256" key="4">
    <source>
        <dbReference type="ARBA" id="ARBA00022960"/>
    </source>
</evidence>